<accession>A0ABS1R6E8</accession>
<dbReference type="RefSeq" id="WP_202103587.1">
    <property type="nucleotide sequence ID" value="NZ_JAERTY010000008.1"/>
</dbReference>
<evidence type="ECO:0000256" key="1">
    <source>
        <dbReference type="SAM" id="SignalP"/>
    </source>
</evidence>
<proteinExistence type="predicted"/>
<keyword evidence="3" id="KW-1185">Reference proteome</keyword>
<organism evidence="2 3">
    <name type="scientific">Sphingobacterium faecale</name>
    <dbReference type="NCBI Taxonomy" id="2803775"/>
    <lineage>
        <taxon>Bacteria</taxon>
        <taxon>Pseudomonadati</taxon>
        <taxon>Bacteroidota</taxon>
        <taxon>Sphingobacteriia</taxon>
        <taxon>Sphingobacteriales</taxon>
        <taxon>Sphingobacteriaceae</taxon>
        <taxon>Sphingobacterium</taxon>
    </lineage>
</organism>
<evidence type="ECO:0000313" key="3">
    <source>
        <dbReference type="Proteomes" id="UP000625283"/>
    </source>
</evidence>
<dbReference type="EMBL" id="JAERTY010000008">
    <property type="protein sequence ID" value="MBL1409870.1"/>
    <property type="molecule type" value="Genomic_DNA"/>
</dbReference>
<feature type="chain" id="PRO_5046470504" description="T9SS C-terminal target domain-containing protein" evidence="1">
    <location>
        <begin position="22"/>
        <end position="460"/>
    </location>
</feature>
<protein>
    <recommendedName>
        <fullName evidence="4">T9SS C-terminal target domain-containing protein</fullName>
    </recommendedName>
</protein>
<name>A0ABS1R6E8_9SPHI</name>
<dbReference type="PANTHER" id="PTHR41339">
    <property type="entry name" value="LIPL48"/>
    <property type="match status" value="1"/>
</dbReference>
<gene>
    <name evidence="2" type="ORF">JKG61_14005</name>
</gene>
<sequence length="460" mass="48411">MKFRLSTILAVSALVSTAALNYSCSKNDNTDIVVPEKKQEIIEGEIKTTVKLDASKTYLLRGYVRVLPGGSLEIPAGTVIMGEKSSKAALIVEMGGKIKANGTASNPIVFTSDQSVGNKNIGDWSGVIICGKSLVNTADGTAQYEGGVLGKDVAKYGGGTNPDLNDNSGELTYARIEYAGIAIEQDKEINGLTLCGVGKGTKLHHIMVSYGGDDSFEFFGGSVDATHLIAYRGVDDDFDFDQGFNGKLQYGISIKDPVVADAAGTSRGIELENKGGVVGNVYSRPVLSNFTFIGPGNGANVKTQHGASVHFGQNSRMVLANSIIVGAATSAVEFNTDFPAKELKEGRSVLANNIVFGNKANYSMKDVTSFATVADLETFVSNVGNTMVANVDAAGITSTSLNTPNLVLKTGSPALGKAKFDLADLQAGFDKVTFAGAMGTEDWTKGWANWDPQNTNYGKK</sequence>
<dbReference type="PANTHER" id="PTHR41339:SF1">
    <property type="entry name" value="SECRETED PROTEIN"/>
    <property type="match status" value="1"/>
</dbReference>
<keyword evidence="1" id="KW-0732">Signal</keyword>
<evidence type="ECO:0000313" key="2">
    <source>
        <dbReference type="EMBL" id="MBL1409870.1"/>
    </source>
</evidence>
<reference evidence="2 3" key="1">
    <citation type="submission" date="2021-01" db="EMBL/GenBank/DDBJ databases">
        <title>C459-1 draft genome sequence.</title>
        <authorList>
            <person name="Zhang X.-F."/>
        </authorList>
    </citation>
    <scope>NUCLEOTIDE SEQUENCE [LARGE SCALE GENOMIC DNA]</scope>
    <source>
        <strain evidence="3">C459-1</strain>
    </source>
</reference>
<comment type="caution">
    <text evidence="2">The sequence shown here is derived from an EMBL/GenBank/DDBJ whole genome shotgun (WGS) entry which is preliminary data.</text>
</comment>
<evidence type="ECO:0008006" key="4">
    <source>
        <dbReference type="Google" id="ProtNLM"/>
    </source>
</evidence>
<feature type="signal peptide" evidence="1">
    <location>
        <begin position="1"/>
        <end position="21"/>
    </location>
</feature>
<dbReference type="Proteomes" id="UP000625283">
    <property type="component" value="Unassembled WGS sequence"/>
</dbReference>